<dbReference type="EMBL" id="JAGSXH010000007">
    <property type="protein sequence ID" value="MBS2962077.1"/>
    <property type="molecule type" value="Genomic_DNA"/>
</dbReference>
<evidence type="ECO:0000256" key="1">
    <source>
        <dbReference type="SAM" id="Phobius"/>
    </source>
</evidence>
<keyword evidence="3" id="KW-1185">Reference proteome</keyword>
<sequence>MYAWIWRHLPGALWMRVLWALAILGVVVFVLFQYVFPWLEPHLPFSGGGSLSQ</sequence>
<dbReference type="RefSeq" id="WP_211464364.1">
    <property type="nucleotide sequence ID" value="NZ_JAGSXH010000007.1"/>
</dbReference>
<name>A0A8J8B9Q2_9ACTN</name>
<proteinExistence type="predicted"/>
<comment type="caution">
    <text evidence="2">The sequence shown here is derived from an EMBL/GenBank/DDBJ whole genome shotgun (WGS) entry which is preliminary data.</text>
</comment>
<evidence type="ECO:0000313" key="3">
    <source>
        <dbReference type="Proteomes" id="UP000677913"/>
    </source>
</evidence>
<evidence type="ECO:0000313" key="2">
    <source>
        <dbReference type="EMBL" id="MBS2962077.1"/>
    </source>
</evidence>
<keyword evidence="1" id="KW-1133">Transmembrane helix</keyword>
<accession>A0A8J8B9Q2</accession>
<feature type="transmembrane region" description="Helical" evidence="1">
    <location>
        <begin position="12"/>
        <end position="36"/>
    </location>
</feature>
<dbReference type="Proteomes" id="UP000677913">
    <property type="component" value="Unassembled WGS sequence"/>
</dbReference>
<reference evidence="2" key="1">
    <citation type="submission" date="2021-04" db="EMBL/GenBank/DDBJ databases">
        <title>Genome based classification of Actinospica acidithermotolerans sp. nov., an actinobacterium isolated from an Indonesian hot spring.</title>
        <authorList>
            <person name="Kusuma A.B."/>
            <person name="Putra K.E."/>
            <person name="Nafisah S."/>
            <person name="Loh J."/>
            <person name="Nouioui I."/>
            <person name="Goodfellow M."/>
        </authorList>
    </citation>
    <scope>NUCLEOTIDE SEQUENCE</scope>
    <source>
        <strain evidence="2">DSM 45618</strain>
    </source>
</reference>
<keyword evidence="1" id="KW-0812">Transmembrane</keyword>
<organism evidence="2 3">
    <name type="scientific">Actinocrinis puniceicyclus</name>
    <dbReference type="NCBI Taxonomy" id="977794"/>
    <lineage>
        <taxon>Bacteria</taxon>
        <taxon>Bacillati</taxon>
        <taxon>Actinomycetota</taxon>
        <taxon>Actinomycetes</taxon>
        <taxon>Catenulisporales</taxon>
        <taxon>Actinospicaceae</taxon>
        <taxon>Actinocrinis</taxon>
    </lineage>
</organism>
<protein>
    <submittedName>
        <fullName evidence="2">Uncharacterized protein</fullName>
    </submittedName>
</protein>
<dbReference type="AlphaFoldDB" id="A0A8J8B9Q2"/>
<keyword evidence="1" id="KW-0472">Membrane</keyword>
<gene>
    <name evidence="2" type="ORF">KGA66_03390</name>
</gene>